<keyword evidence="3" id="KW-0808">Transferase</keyword>
<evidence type="ECO:0000256" key="2">
    <source>
        <dbReference type="ARBA" id="ARBA00012438"/>
    </source>
</evidence>
<evidence type="ECO:0000256" key="6">
    <source>
        <dbReference type="ARBA" id="ARBA00022840"/>
    </source>
</evidence>
<keyword evidence="6" id="KW-0067">ATP-binding</keyword>
<dbReference type="SMART" id="SM00387">
    <property type="entry name" value="HATPase_c"/>
    <property type="match status" value="1"/>
</dbReference>
<gene>
    <name evidence="9" type="ORF">AMJ44_01850</name>
</gene>
<evidence type="ECO:0000313" key="10">
    <source>
        <dbReference type="Proteomes" id="UP000051861"/>
    </source>
</evidence>
<dbReference type="PANTHER" id="PTHR43065">
    <property type="entry name" value="SENSOR HISTIDINE KINASE"/>
    <property type="match status" value="1"/>
</dbReference>
<protein>
    <recommendedName>
        <fullName evidence="2">histidine kinase</fullName>
        <ecNumber evidence="2">2.7.13.3</ecNumber>
    </recommendedName>
</protein>
<dbReference type="PATRIC" id="fig|1703775.3.peg.2690"/>
<comment type="caution">
    <text evidence="9">The sequence shown here is derived from an EMBL/GenBank/DDBJ whole genome shotgun (WGS) entry which is preliminary data.</text>
</comment>
<dbReference type="EC" id="2.7.13.3" evidence="2"/>
<dbReference type="GO" id="GO:0005524">
    <property type="term" value="F:ATP binding"/>
    <property type="evidence" value="ECO:0007669"/>
    <property type="project" value="UniProtKB-KW"/>
</dbReference>
<dbReference type="InterPro" id="IPR004358">
    <property type="entry name" value="Sig_transdc_His_kin-like_C"/>
</dbReference>
<evidence type="ECO:0000259" key="8">
    <source>
        <dbReference type="PROSITE" id="PS50109"/>
    </source>
</evidence>
<dbReference type="PRINTS" id="PR00344">
    <property type="entry name" value="BCTRLSENSOR"/>
</dbReference>
<keyword evidence="7" id="KW-0902">Two-component regulatory system</keyword>
<feature type="domain" description="Histidine kinase" evidence="8">
    <location>
        <begin position="1"/>
        <end position="75"/>
    </location>
</feature>
<proteinExistence type="predicted"/>
<evidence type="ECO:0000256" key="5">
    <source>
        <dbReference type="ARBA" id="ARBA00022777"/>
    </source>
</evidence>
<accession>A0A0S7Y5A1</accession>
<dbReference type="InterPro" id="IPR036890">
    <property type="entry name" value="HATPase_C_sf"/>
</dbReference>
<dbReference type="GO" id="GO:0004673">
    <property type="term" value="F:protein histidine kinase activity"/>
    <property type="evidence" value="ECO:0007669"/>
    <property type="project" value="UniProtKB-EC"/>
</dbReference>
<comment type="catalytic activity">
    <reaction evidence="1">
        <text>ATP + protein L-histidine = ADP + protein N-phospho-L-histidine.</text>
        <dbReference type="EC" id="2.7.13.3"/>
    </reaction>
</comment>
<keyword evidence="5" id="KW-0418">Kinase</keyword>
<evidence type="ECO:0000256" key="1">
    <source>
        <dbReference type="ARBA" id="ARBA00000085"/>
    </source>
</evidence>
<name>A0A0S7Y5A1_UNCSA</name>
<evidence type="ECO:0000256" key="7">
    <source>
        <dbReference type="ARBA" id="ARBA00023012"/>
    </source>
</evidence>
<dbReference type="Proteomes" id="UP000051861">
    <property type="component" value="Unassembled WGS sequence"/>
</dbReference>
<dbReference type="Gene3D" id="3.30.565.10">
    <property type="entry name" value="Histidine kinase-like ATPase, C-terminal domain"/>
    <property type="match status" value="1"/>
</dbReference>
<dbReference type="PANTHER" id="PTHR43065:SF46">
    <property type="entry name" value="C4-DICARBOXYLATE TRANSPORT SENSOR PROTEIN DCTB"/>
    <property type="match status" value="1"/>
</dbReference>
<reference evidence="9 10" key="1">
    <citation type="journal article" date="2015" name="Microbiome">
        <title>Genomic resolution of linkages in carbon, nitrogen, and sulfur cycling among widespread estuary sediment bacteria.</title>
        <authorList>
            <person name="Baker B.J."/>
            <person name="Lazar C.S."/>
            <person name="Teske A.P."/>
            <person name="Dick G.J."/>
        </authorList>
    </citation>
    <scope>NUCLEOTIDE SEQUENCE [LARGE SCALE GENOMIC DNA]</scope>
    <source>
        <strain evidence="9">DG_54_3</strain>
    </source>
</reference>
<dbReference type="Pfam" id="PF02518">
    <property type="entry name" value="HATPase_c"/>
    <property type="match status" value="1"/>
</dbReference>
<dbReference type="InterPro" id="IPR005467">
    <property type="entry name" value="His_kinase_dom"/>
</dbReference>
<dbReference type="EMBL" id="LIZX01000011">
    <property type="protein sequence ID" value="KPJ69922.1"/>
    <property type="molecule type" value="Genomic_DNA"/>
</dbReference>
<dbReference type="GO" id="GO:0000160">
    <property type="term" value="P:phosphorelay signal transduction system"/>
    <property type="evidence" value="ECO:0007669"/>
    <property type="project" value="UniProtKB-KW"/>
</dbReference>
<evidence type="ECO:0000256" key="4">
    <source>
        <dbReference type="ARBA" id="ARBA00022741"/>
    </source>
</evidence>
<keyword evidence="4" id="KW-0547">Nucleotide-binding</keyword>
<dbReference type="InterPro" id="IPR003594">
    <property type="entry name" value="HATPase_dom"/>
</dbReference>
<dbReference type="SUPFAM" id="SSF55874">
    <property type="entry name" value="ATPase domain of HSP90 chaperone/DNA topoisomerase II/histidine kinase"/>
    <property type="match status" value="1"/>
</dbReference>
<organism evidence="9 10">
    <name type="scientific">candidate division WOR-1 bacterium DG_54_3</name>
    <dbReference type="NCBI Taxonomy" id="1703775"/>
    <lineage>
        <taxon>Bacteria</taxon>
        <taxon>Bacillati</taxon>
        <taxon>Saganbacteria</taxon>
    </lineage>
</organism>
<evidence type="ECO:0000313" key="9">
    <source>
        <dbReference type="EMBL" id="KPJ69922.1"/>
    </source>
</evidence>
<dbReference type="AlphaFoldDB" id="A0A0S7Y5A1"/>
<dbReference type="PROSITE" id="PS50109">
    <property type="entry name" value="HIS_KIN"/>
    <property type="match status" value="1"/>
</dbReference>
<evidence type="ECO:0000256" key="3">
    <source>
        <dbReference type="ARBA" id="ARBA00022679"/>
    </source>
</evidence>
<sequence>MVKAGNLEINFIDTGCGIPEENLSKLFDPFFSTKENGTGLGLSIAYGIIKAHKGDIKVKSEEGKETTFTIILPYE</sequence>